<name>D6CW98_9BACE</name>
<dbReference type="HOGENOM" id="CLU_3324946_0_0_10"/>
<sequence length="38" mass="4426">MLDVATSRLTSSFFSADVVVEVFFDNRWVDRCNFRPVV</sequence>
<dbReference type="AlphaFoldDB" id="D6CW98"/>
<dbReference type="Proteomes" id="UP000008795">
    <property type="component" value="Chromosome"/>
</dbReference>
<dbReference type="KEGG" id="bxy:BXY_13100"/>
<evidence type="ECO:0000313" key="1">
    <source>
        <dbReference type="EMBL" id="CBK66450.1"/>
    </source>
</evidence>
<protein>
    <submittedName>
        <fullName evidence="1">Uncharacterized protein</fullName>
    </submittedName>
</protein>
<gene>
    <name evidence="1" type="ORF">BXY_13100</name>
</gene>
<reference evidence="1 2" key="2">
    <citation type="submission" date="2010-03" db="EMBL/GenBank/DDBJ databases">
        <authorList>
            <person name="Pajon A."/>
        </authorList>
    </citation>
    <scope>NUCLEOTIDE SEQUENCE [LARGE SCALE GENOMIC DNA]</scope>
    <source>
        <strain evidence="1 2">XB1A</strain>
    </source>
</reference>
<proteinExistence type="predicted"/>
<accession>D6CW98</accession>
<reference evidence="1 2" key="1">
    <citation type="submission" date="2010-03" db="EMBL/GenBank/DDBJ databases">
        <title>The genome sequence of Bacteriodes xylanisolvens XB1A.</title>
        <authorList>
            <consortium name="metaHIT consortium -- http://www.metahit.eu/"/>
            <person name="Pajon A."/>
            <person name="Turner K."/>
            <person name="Parkhill J."/>
            <person name="Bernalier A."/>
        </authorList>
    </citation>
    <scope>NUCLEOTIDE SEQUENCE [LARGE SCALE GENOMIC DNA]</scope>
    <source>
        <strain evidence="1 2">XB1A</strain>
    </source>
</reference>
<dbReference type="EMBL" id="FP929033">
    <property type="protein sequence ID" value="CBK66450.1"/>
    <property type="molecule type" value="Genomic_DNA"/>
</dbReference>
<organism evidence="1 2">
    <name type="scientific">Bacteroides xylanisolvens XB1A</name>
    <dbReference type="NCBI Taxonomy" id="657309"/>
    <lineage>
        <taxon>Bacteria</taxon>
        <taxon>Pseudomonadati</taxon>
        <taxon>Bacteroidota</taxon>
        <taxon>Bacteroidia</taxon>
        <taxon>Bacteroidales</taxon>
        <taxon>Bacteroidaceae</taxon>
        <taxon>Bacteroides</taxon>
    </lineage>
</organism>
<dbReference type="PATRIC" id="fig|657309.4.peg.78"/>
<evidence type="ECO:0000313" key="2">
    <source>
        <dbReference type="Proteomes" id="UP000008795"/>
    </source>
</evidence>